<keyword evidence="7 8" id="KW-0275">Fatty acid biosynthesis</keyword>
<evidence type="ECO:0000256" key="3">
    <source>
        <dbReference type="ARBA" id="ARBA00022723"/>
    </source>
</evidence>
<protein>
    <recommendedName>
        <fullName evidence="8">Holo-[acyl-carrier-protein] synthase</fullName>
        <shortName evidence="8">Holo-ACP synthase</shortName>
        <ecNumber evidence="8">2.7.8.7</ecNumber>
    </recommendedName>
    <alternativeName>
        <fullName evidence="8">4'-phosphopantetheinyl transferase AcpS</fullName>
    </alternativeName>
</protein>
<dbReference type="EMBL" id="AWXA01000007">
    <property type="protein sequence ID" value="ERT61988.1"/>
    <property type="molecule type" value="Genomic_DNA"/>
</dbReference>
<keyword evidence="6 8" id="KW-0443">Lipid metabolism</keyword>
<feature type="binding site" evidence="8">
    <location>
        <position position="6"/>
    </location>
    <ligand>
        <name>Mg(2+)</name>
        <dbReference type="ChEBI" id="CHEBI:18420"/>
    </ligand>
</feature>
<keyword evidence="11" id="KW-1185">Reference proteome</keyword>
<keyword evidence="3 8" id="KW-0479">Metal-binding</keyword>
<evidence type="ECO:0000256" key="2">
    <source>
        <dbReference type="ARBA" id="ARBA00022679"/>
    </source>
</evidence>
<feature type="domain" description="4'-phosphopantetheinyl transferase" evidence="9">
    <location>
        <begin position="3"/>
        <end position="115"/>
    </location>
</feature>
<keyword evidence="8" id="KW-0963">Cytoplasm</keyword>
<dbReference type="SUPFAM" id="SSF56214">
    <property type="entry name" value="4'-phosphopantetheinyl transferase"/>
    <property type="match status" value="1"/>
</dbReference>
<comment type="cofactor">
    <cofactor evidence="8">
        <name>Mg(2+)</name>
        <dbReference type="ChEBI" id="CHEBI:18420"/>
    </cofactor>
</comment>
<evidence type="ECO:0000313" key="10">
    <source>
        <dbReference type="EMBL" id="ERT61988.1"/>
    </source>
</evidence>
<dbReference type="HAMAP" id="MF_00101">
    <property type="entry name" value="AcpS"/>
    <property type="match status" value="1"/>
</dbReference>
<keyword evidence="1 8" id="KW-0444">Lipid biosynthesis</keyword>
<evidence type="ECO:0000256" key="7">
    <source>
        <dbReference type="ARBA" id="ARBA00023160"/>
    </source>
</evidence>
<comment type="subcellular location">
    <subcellularLocation>
        <location evidence="8">Cytoplasm</location>
    </subcellularLocation>
</comment>
<comment type="catalytic activity">
    <reaction evidence="8">
        <text>apo-[ACP] + CoA = holo-[ACP] + adenosine 3',5'-bisphosphate + H(+)</text>
        <dbReference type="Rhea" id="RHEA:12068"/>
        <dbReference type="Rhea" id="RHEA-COMP:9685"/>
        <dbReference type="Rhea" id="RHEA-COMP:9690"/>
        <dbReference type="ChEBI" id="CHEBI:15378"/>
        <dbReference type="ChEBI" id="CHEBI:29999"/>
        <dbReference type="ChEBI" id="CHEBI:57287"/>
        <dbReference type="ChEBI" id="CHEBI:58343"/>
        <dbReference type="ChEBI" id="CHEBI:64479"/>
        <dbReference type="EC" id="2.7.8.7"/>
    </reaction>
</comment>
<name>U7UU44_9FIRM</name>
<evidence type="ECO:0000256" key="4">
    <source>
        <dbReference type="ARBA" id="ARBA00022832"/>
    </source>
</evidence>
<keyword evidence="4 8" id="KW-0276">Fatty acid metabolism</keyword>
<evidence type="ECO:0000256" key="6">
    <source>
        <dbReference type="ARBA" id="ARBA00023098"/>
    </source>
</evidence>
<dbReference type="NCBIfam" id="TIGR00556">
    <property type="entry name" value="pantethn_trn"/>
    <property type="match status" value="1"/>
</dbReference>
<reference evidence="10 11" key="1">
    <citation type="submission" date="2013-09" db="EMBL/GenBank/DDBJ databases">
        <authorList>
            <person name="Durkin A.S."/>
            <person name="Haft D.R."/>
            <person name="McCorrison J."/>
            <person name="Torralba M."/>
            <person name="Gillis M."/>
            <person name="Haft D.H."/>
            <person name="Methe B."/>
            <person name="Sutton G."/>
            <person name="Nelson K.E."/>
        </authorList>
    </citation>
    <scope>NUCLEOTIDE SEQUENCE [LARGE SCALE GENOMIC DNA]</scope>
    <source>
        <strain evidence="10 11">BV3C16-1</strain>
    </source>
</reference>
<gene>
    <name evidence="8 10" type="primary">acpS</name>
    <name evidence="10" type="ORF">HMPREF1250_1977</name>
</gene>
<sequence>MFIGIDIVEIGRIEAMAKRHEKALQRFFTPAEIAYCNRREKSRYHSLAGIFAAKEAFFKALGTGFRQGTWHDVEVDHDRLGAPFLRLSGVHALAAAARSTRPPAVSISHDGDYAVAQVIWEEDREA</sequence>
<dbReference type="STRING" id="1111454.HMPREF1250_1977"/>
<comment type="caution">
    <text evidence="10">The sequence shown here is derived from an EMBL/GenBank/DDBJ whole genome shotgun (WGS) entry which is preliminary data.</text>
</comment>
<dbReference type="EC" id="2.7.8.7" evidence="8"/>
<dbReference type="NCBIfam" id="TIGR00516">
    <property type="entry name" value="acpS"/>
    <property type="match status" value="1"/>
</dbReference>
<evidence type="ECO:0000313" key="11">
    <source>
        <dbReference type="Proteomes" id="UP000017090"/>
    </source>
</evidence>
<dbReference type="InterPro" id="IPR004568">
    <property type="entry name" value="Ppantetheine-prot_Trfase_dom"/>
</dbReference>
<dbReference type="Pfam" id="PF01648">
    <property type="entry name" value="ACPS"/>
    <property type="match status" value="1"/>
</dbReference>
<dbReference type="GO" id="GO:0000287">
    <property type="term" value="F:magnesium ion binding"/>
    <property type="evidence" value="ECO:0007669"/>
    <property type="project" value="UniProtKB-UniRule"/>
</dbReference>
<dbReference type="eggNOG" id="COG0736">
    <property type="taxonomic scope" value="Bacteria"/>
</dbReference>
<dbReference type="Proteomes" id="UP000017090">
    <property type="component" value="Unassembled WGS sequence"/>
</dbReference>
<dbReference type="InterPro" id="IPR037143">
    <property type="entry name" value="4-PPantetheinyl_Trfase_dom_sf"/>
</dbReference>
<dbReference type="RefSeq" id="WP_023052884.1">
    <property type="nucleotide sequence ID" value="NZ_AWXA01000007.1"/>
</dbReference>
<keyword evidence="2 8" id="KW-0808">Transferase</keyword>
<accession>U7UU44</accession>
<keyword evidence="5 8" id="KW-0460">Magnesium</keyword>
<dbReference type="GO" id="GO:0008897">
    <property type="term" value="F:holo-[acyl-carrier-protein] synthase activity"/>
    <property type="evidence" value="ECO:0007669"/>
    <property type="project" value="UniProtKB-UniRule"/>
</dbReference>
<dbReference type="PATRIC" id="fig|1111454.3.peg.311"/>
<dbReference type="GO" id="GO:0005737">
    <property type="term" value="C:cytoplasm"/>
    <property type="evidence" value="ECO:0007669"/>
    <property type="project" value="UniProtKB-SubCell"/>
</dbReference>
<evidence type="ECO:0000256" key="5">
    <source>
        <dbReference type="ARBA" id="ARBA00022842"/>
    </source>
</evidence>
<dbReference type="OrthoDB" id="517356at2"/>
<evidence type="ECO:0000256" key="8">
    <source>
        <dbReference type="HAMAP-Rule" id="MF_00101"/>
    </source>
</evidence>
<evidence type="ECO:0000259" key="9">
    <source>
        <dbReference type="Pfam" id="PF01648"/>
    </source>
</evidence>
<dbReference type="InterPro" id="IPR008278">
    <property type="entry name" value="4-PPantetheinyl_Trfase_dom"/>
</dbReference>
<dbReference type="InterPro" id="IPR002582">
    <property type="entry name" value="ACPS"/>
</dbReference>
<proteinExistence type="inferred from homology"/>
<dbReference type="GO" id="GO:0006633">
    <property type="term" value="P:fatty acid biosynthetic process"/>
    <property type="evidence" value="ECO:0007669"/>
    <property type="project" value="UniProtKB-UniRule"/>
</dbReference>
<dbReference type="AlphaFoldDB" id="U7UU44"/>
<feature type="binding site" evidence="8">
    <location>
        <position position="55"/>
    </location>
    <ligand>
        <name>Mg(2+)</name>
        <dbReference type="ChEBI" id="CHEBI:18420"/>
    </ligand>
</feature>
<organism evidence="10 11">
    <name type="scientific">Megasphaera vaginalis</name>
    <name type="common">ex Srinivasan et al. 2021</name>
    <dbReference type="NCBI Taxonomy" id="1111454"/>
    <lineage>
        <taxon>Bacteria</taxon>
        <taxon>Bacillati</taxon>
        <taxon>Bacillota</taxon>
        <taxon>Negativicutes</taxon>
        <taxon>Veillonellales</taxon>
        <taxon>Veillonellaceae</taxon>
        <taxon>Megasphaera</taxon>
    </lineage>
</organism>
<comment type="similarity">
    <text evidence="8">Belongs to the P-Pant transferase superfamily. AcpS family.</text>
</comment>
<dbReference type="Gene3D" id="3.90.470.20">
    <property type="entry name" value="4'-phosphopantetheinyl transferase domain"/>
    <property type="match status" value="1"/>
</dbReference>
<evidence type="ECO:0000256" key="1">
    <source>
        <dbReference type="ARBA" id="ARBA00022516"/>
    </source>
</evidence>
<comment type="function">
    <text evidence="8">Transfers the 4'-phosphopantetheine moiety from coenzyme A to a Ser of acyl-carrier-protein.</text>
</comment>